<dbReference type="PANTHER" id="PTHR43527">
    <property type="entry name" value="4-DIPHOSPHOCYTIDYL-2-C-METHYL-D-ERYTHRITOL KINASE, CHLOROPLASTIC"/>
    <property type="match status" value="1"/>
</dbReference>
<dbReference type="GO" id="GO:0050515">
    <property type="term" value="F:4-(cytidine 5'-diphospho)-2-C-methyl-D-erythritol kinase activity"/>
    <property type="evidence" value="ECO:0007669"/>
    <property type="project" value="UniProtKB-UniRule"/>
</dbReference>
<evidence type="ECO:0000256" key="8">
    <source>
        <dbReference type="ARBA" id="ARBA00032554"/>
    </source>
</evidence>
<reference evidence="12 13" key="1">
    <citation type="submission" date="2018-08" db="EMBL/GenBank/DDBJ databases">
        <title>A genome reference for cultivated species of the human gut microbiota.</title>
        <authorList>
            <person name="Zou Y."/>
            <person name="Xue W."/>
            <person name="Luo G."/>
        </authorList>
    </citation>
    <scope>NUCLEOTIDE SEQUENCE [LARGE SCALE GENOMIC DNA]</scope>
    <source>
        <strain evidence="12 13">AM50-15</strain>
    </source>
</reference>
<protein>
    <recommendedName>
        <fullName evidence="3 9">4-diphosphocytidyl-2-C-methyl-D-erythritol kinase</fullName>
        <shortName evidence="9">CMK</shortName>
        <ecNumber evidence="2 9">2.7.1.148</ecNumber>
    </recommendedName>
    <alternativeName>
        <fullName evidence="8 9">4-(cytidine-5'-diphospho)-2-C-methyl-D-erythritol kinase</fullName>
    </alternativeName>
</protein>
<dbReference type="Pfam" id="PF00288">
    <property type="entry name" value="GHMP_kinases_N"/>
    <property type="match status" value="1"/>
</dbReference>
<evidence type="ECO:0000256" key="6">
    <source>
        <dbReference type="ARBA" id="ARBA00022777"/>
    </source>
</evidence>
<dbReference type="Gene3D" id="3.30.70.890">
    <property type="entry name" value="GHMP kinase, C-terminal domain"/>
    <property type="match status" value="1"/>
</dbReference>
<feature type="active site" evidence="9">
    <location>
        <position position="13"/>
    </location>
</feature>
<dbReference type="PIRSF" id="PIRSF010376">
    <property type="entry name" value="IspE"/>
    <property type="match status" value="1"/>
</dbReference>
<comment type="catalytic activity">
    <reaction evidence="9">
        <text>4-CDP-2-C-methyl-D-erythritol + ATP = 4-CDP-2-C-methyl-D-erythritol 2-phosphate + ADP + H(+)</text>
        <dbReference type="Rhea" id="RHEA:18437"/>
        <dbReference type="ChEBI" id="CHEBI:15378"/>
        <dbReference type="ChEBI" id="CHEBI:30616"/>
        <dbReference type="ChEBI" id="CHEBI:57823"/>
        <dbReference type="ChEBI" id="CHEBI:57919"/>
        <dbReference type="ChEBI" id="CHEBI:456216"/>
        <dbReference type="EC" id="2.7.1.148"/>
    </reaction>
</comment>
<feature type="active site" evidence="9">
    <location>
        <position position="137"/>
    </location>
</feature>
<keyword evidence="7 9" id="KW-0067">ATP-binding</keyword>
<feature type="binding site" evidence="9">
    <location>
        <begin position="95"/>
        <end position="105"/>
    </location>
    <ligand>
        <name>ATP</name>
        <dbReference type="ChEBI" id="CHEBI:30616"/>
    </ligand>
</feature>
<dbReference type="EMBL" id="QSEF01000013">
    <property type="protein sequence ID" value="RGZ47727.1"/>
    <property type="molecule type" value="Genomic_DNA"/>
</dbReference>
<dbReference type="AlphaFoldDB" id="A0A3R6CXR8"/>
<comment type="caution">
    <text evidence="12">The sequence shown here is derived from an EMBL/GenBank/DDBJ whole genome shotgun (WGS) entry which is preliminary data.</text>
</comment>
<dbReference type="GO" id="GO:0019288">
    <property type="term" value="P:isopentenyl diphosphate biosynthetic process, methylerythritol 4-phosphate pathway"/>
    <property type="evidence" value="ECO:0007669"/>
    <property type="project" value="UniProtKB-UniRule"/>
</dbReference>
<dbReference type="Proteomes" id="UP000285173">
    <property type="component" value="Unassembled WGS sequence"/>
</dbReference>
<evidence type="ECO:0000313" key="12">
    <source>
        <dbReference type="EMBL" id="RGZ47727.1"/>
    </source>
</evidence>
<dbReference type="NCBIfam" id="TIGR00154">
    <property type="entry name" value="ispE"/>
    <property type="match status" value="1"/>
</dbReference>
<evidence type="ECO:0000256" key="7">
    <source>
        <dbReference type="ARBA" id="ARBA00022840"/>
    </source>
</evidence>
<keyword evidence="5 9" id="KW-0547">Nucleotide-binding</keyword>
<dbReference type="GO" id="GO:0016114">
    <property type="term" value="P:terpenoid biosynthetic process"/>
    <property type="evidence" value="ECO:0007669"/>
    <property type="project" value="UniProtKB-UniRule"/>
</dbReference>
<dbReference type="InterPro" id="IPR014721">
    <property type="entry name" value="Ribsml_uS5_D2-typ_fold_subgr"/>
</dbReference>
<evidence type="ECO:0000256" key="9">
    <source>
        <dbReference type="HAMAP-Rule" id="MF_00061"/>
    </source>
</evidence>
<evidence type="ECO:0000256" key="5">
    <source>
        <dbReference type="ARBA" id="ARBA00022741"/>
    </source>
</evidence>
<feature type="domain" description="GHMP kinase N-terminal" evidence="10">
    <location>
        <begin position="68"/>
        <end position="142"/>
    </location>
</feature>
<evidence type="ECO:0000259" key="10">
    <source>
        <dbReference type="Pfam" id="PF00288"/>
    </source>
</evidence>
<dbReference type="InterPro" id="IPR006204">
    <property type="entry name" value="GHMP_kinase_N_dom"/>
</dbReference>
<dbReference type="Pfam" id="PF08544">
    <property type="entry name" value="GHMP_kinases_C"/>
    <property type="match status" value="1"/>
</dbReference>
<comment type="similarity">
    <text evidence="1 9">Belongs to the GHMP kinase family. IspE subfamily.</text>
</comment>
<evidence type="ECO:0000313" key="13">
    <source>
        <dbReference type="Proteomes" id="UP000285173"/>
    </source>
</evidence>
<evidence type="ECO:0000256" key="4">
    <source>
        <dbReference type="ARBA" id="ARBA00022679"/>
    </source>
</evidence>
<comment type="function">
    <text evidence="9">Catalyzes the phosphorylation of the position 2 hydroxy group of 4-diphosphocytidyl-2C-methyl-D-erythritol.</text>
</comment>
<evidence type="ECO:0000259" key="11">
    <source>
        <dbReference type="Pfam" id="PF08544"/>
    </source>
</evidence>
<gene>
    <name evidence="9" type="primary">ispE</name>
    <name evidence="12" type="ORF">DW986_10665</name>
</gene>
<keyword evidence="4 9" id="KW-0808">Transferase</keyword>
<dbReference type="SUPFAM" id="SSF54211">
    <property type="entry name" value="Ribosomal protein S5 domain 2-like"/>
    <property type="match status" value="1"/>
</dbReference>
<dbReference type="Gene3D" id="3.30.230.10">
    <property type="match status" value="1"/>
</dbReference>
<keyword evidence="6 9" id="KW-0418">Kinase</keyword>
<dbReference type="InterPro" id="IPR020568">
    <property type="entry name" value="Ribosomal_Su5_D2-typ_SF"/>
</dbReference>
<dbReference type="UniPathway" id="UPA00056">
    <property type="reaction ID" value="UER00094"/>
</dbReference>
<evidence type="ECO:0000256" key="3">
    <source>
        <dbReference type="ARBA" id="ARBA00017473"/>
    </source>
</evidence>
<dbReference type="InterPro" id="IPR004424">
    <property type="entry name" value="IspE"/>
</dbReference>
<dbReference type="HAMAP" id="MF_00061">
    <property type="entry name" value="IspE"/>
    <property type="match status" value="1"/>
</dbReference>
<evidence type="ECO:0000256" key="1">
    <source>
        <dbReference type="ARBA" id="ARBA00009684"/>
    </source>
</evidence>
<accession>A0A3R6CXR8</accession>
<feature type="domain" description="GHMP kinase C-terminal" evidence="11">
    <location>
        <begin position="195"/>
        <end position="258"/>
    </location>
</feature>
<dbReference type="EC" id="2.7.1.148" evidence="2 9"/>
<comment type="pathway">
    <text evidence="9">Isoprenoid biosynthesis; isopentenyl diphosphate biosynthesis via DXP pathway; isopentenyl diphosphate from 1-deoxy-D-xylulose 5-phosphate: step 3/6.</text>
</comment>
<proteinExistence type="inferred from homology"/>
<dbReference type="PANTHER" id="PTHR43527:SF2">
    <property type="entry name" value="4-DIPHOSPHOCYTIDYL-2-C-METHYL-D-ERYTHRITOL KINASE, CHLOROPLASTIC"/>
    <property type="match status" value="1"/>
</dbReference>
<dbReference type="SUPFAM" id="SSF55060">
    <property type="entry name" value="GHMP Kinase, C-terminal domain"/>
    <property type="match status" value="1"/>
</dbReference>
<dbReference type="InterPro" id="IPR013750">
    <property type="entry name" value="GHMP_kinase_C_dom"/>
</dbReference>
<dbReference type="GO" id="GO:0005524">
    <property type="term" value="F:ATP binding"/>
    <property type="evidence" value="ECO:0007669"/>
    <property type="project" value="UniProtKB-UniRule"/>
</dbReference>
<evidence type="ECO:0000256" key="2">
    <source>
        <dbReference type="ARBA" id="ARBA00012052"/>
    </source>
</evidence>
<sequence>MKKETYDQFPNAKINLGLNVVSKRPDGYHNIETIFYPIPVKDALEIVRADTFSFTQTGIPVDVPIEKNLVVKALNLLKSRYKIPELEVHLLKAIPFGAGLGGGSADAAFMLKLLNDYCGLHILEDSLEELASFIGADCPFFIRNTPVFASGTGNIFETVELSLADYHLCLVKPDVAVSTPEAYSMVTPAAPAISLKEIIRRPVGEWKELMVNDFEKSVFPKHPVIAGIKETLYEKGAVYASMSGSGSSVFGLFKEATDLKGLFADCFVWEGQLP</sequence>
<keyword evidence="9" id="KW-0414">Isoprene biosynthesis</keyword>
<name>A0A3R6CXR8_9BACT</name>
<dbReference type="InterPro" id="IPR036554">
    <property type="entry name" value="GHMP_kinase_C_sf"/>
</dbReference>
<organism evidence="12 13">
    <name type="scientific">Parabacteroides merdae</name>
    <dbReference type="NCBI Taxonomy" id="46503"/>
    <lineage>
        <taxon>Bacteria</taxon>
        <taxon>Pseudomonadati</taxon>
        <taxon>Bacteroidota</taxon>
        <taxon>Bacteroidia</taxon>
        <taxon>Bacteroidales</taxon>
        <taxon>Tannerellaceae</taxon>
        <taxon>Parabacteroides</taxon>
    </lineage>
</organism>